<organism evidence="1 2">
    <name type="scientific">Drosophila gunungcola</name>
    <name type="common">fruit fly</name>
    <dbReference type="NCBI Taxonomy" id="103775"/>
    <lineage>
        <taxon>Eukaryota</taxon>
        <taxon>Metazoa</taxon>
        <taxon>Ecdysozoa</taxon>
        <taxon>Arthropoda</taxon>
        <taxon>Hexapoda</taxon>
        <taxon>Insecta</taxon>
        <taxon>Pterygota</taxon>
        <taxon>Neoptera</taxon>
        <taxon>Endopterygota</taxon>
        <taxon>Diptera</taxon>
        <taxon>Brachycera</taxon>
        <taxon>Muscomorpha</taxon>
        <taxon>Ephydroidea</taxon>
        <taxon>Drosophilidae</taxon>
        <taxon>Drosophila</taxon>
        <taxon>Sophophora</taxon>
    </lineage>
</organism>
<name>A0A9P9YV93_9MUSC</name>
<proteinExistence type="predicted"/>
<evidence type="ECO:0000313" key="1">
    <source>
        <dbReference type="EMBL" id="KAI8043795.1"/>
    </source>
</evidence>
<sequence>MLPAELYFHPEPGEKYETLTSLELEDVYRLASCPGTP</sequence>
<dbReference type="AlphaFoldDB" id="A0A9P9YV93"/>
<protein>
    <submittedName>
        <fullName evidence="1">Uncharacterized protein</fullName>
    </submittedName>
</protein>
<keyword evidence="2" id="KW-1185">Reference proteome</keyword>
<dbReference type="Proteomes" id="UP001059596">
    <property type="component" value="Unassembled WGS sequence"/>
</dbReference>
<dbReference type="EMBL" id="JAMKOV010000002">
    <property type="protein sequence ID" value="KAI8043795.1"/>
    <property type="molecule type" value="Genomic_DNA"/>
</dbReference>
<comment type="caution">
    <text evidence="1">The sequence shown here is derived from an EMBL/GenBank/DDBJ whole genome shotgun (WGS) entry which is preliminary data.</text>
</comment>
<reference evidence="1" key="1">
    <citation type="journal article" date="2023" name="Genome Biol. Evol.">
        <title>Long-read-based Genome Assembly of Drosophila gunungcola Reveals Fewer Chemosensory Genes in Flower-breeding Species.</title>
        <authorList>
            <person name="Negi A."/>
            <person name="Liao B.Y."/>
            <person name="Yeh S.D."/>
        </authorList>
    </citation>
    <scope>NUCLEOTIDE SEQUENCE</scope>
    <source>
        <strain evidence="1">Sukarami</strain>
    </source>
</reference>
<evidence type="ECO:0000313" key="2">
    <source>
        <dbReference type="Proteomes" id="UP001059596"/>
    </source>
</evidence>
<gene>
    <name evidence="1" type="ORF">M5D96_005133</name>
</gene>
<accession>A0A9P9YV93</accession>